<keyword evidence="9" id="KW-1185">Reference proteome</keyword>
<evidence type="ECO:0000256" key="2">
    <source>
        <dbReference type="ARBA" id="ARBA00022475"/>
    </source>
</evidence>
<gene>
    <name evidence="8" type="primary">lgt</name>
    <name evidence="8" type="ORF">SGLAD_v1c00900</name>
</gene>
<dbReference type="PANTHER" id="PTHR30589:SF0">
    <property type="entry name" value="PHOSPHATIDYLGLYCEROL--PROLIPOPROTEIN DIACYLGLYCERYL TRANSFERASE"/>
    <property type="match status" value="1"/>
</dbReference>
<dbReference type="InterPro" id="IPR001640">
    <property type="entry name" value="Lgt"/>
</dbReference>
<dbReference type="KEGG" id="sgq:SGLAD_v1c00900"/>
<evidence type="ECO:0000256" key="3">
    <source>
        <dbReference type="ARBA" id="ARBA00022679"/>
    </source>
</evidence>
<feature type="transmembrane region" description="Helical" evidence="7">
    <location>
        <begin position="421"/>
        <end position="445"/>
    </location>
</feature>
<name>A0A4P7AGS3_9MOLU</name>
<evidence type="ECO:0000256" key="5">
    <source>
        <dbReference type="ARBA" id="ARBA00022989"/>
    </source>
</evidence>
<evidence type="ECO:0000256" key="1">
    <source>
        <dbReference type="ARBA" id="ARBA00007150"/>
    </source>
</evidence>
<keyword evidence="8" id="KW-0449">Lipoprotein</keyword>
<dbReference type="Proteomes" id="UP000294309">
    <property type="component" value="Chromosome"/>
</dbReference>
<evidence type="ECO:0000256" key="7">
    <source>
        <dbReference type="SAM" id="Phobius"/>
    </source>
</evidence>
<dbReference type="GO" id="GO:0042158">
    <property type="term" value="P:lipoprotein biosynthetic process"/>
    <property type="evidence" value="ECO:0007669"/>
    <property type="project" value="InterPro"/>
</dbReference>
<organism evidence="8 9">
    <name type="scientific">Spiroplasma gladiatoris</name>
    <dbReference type="NCBI Taxonomy" id="2143"/>
    <lineage>
        <taxon>Bacteria</taxon>
        <taxon>Bacillati</taxon>
        <taxon>Mycoplasmatota</taxon>
        <taxon>Mollicutes</taxon>
        <taxon>Entomoplasmatales</taxon>
        <taxon>Spiroplasmataceae</taxon>
        <taxon>Spiroplasma</taxon>
    </lineage>
</organism>
<comment type="similarity">
    <text evidence="1">Belongs to the Lgt family.</text>
</comment>
<dbReference type="GO" id="GO:0005886">
    <property type="term" value="C:plasma membrane"/>
    <property type="evidence" value="ECO:0007669"/>
    <property type="project" value="InterPro"/>
</dbReference>
<dbReference type="AlphaFoldDB" id="A0A4P7AGS3"/>
<feature type="transmembrane region" description="Helical" evidence="7">
    <location>
        <begin position="125"/>
        <end position="143"/>
    </location>
</feature>
<feature type="transmembrane region" description="Helical" evidence="7">
    <location>
        <begin position="195"/>
        <end position="217"/>
    </location>
</feature>
<keyword evidence="4 7" id="KW-0812">Transmembrane</keyword>
<feature type="transmembrane region" description="Helical" evidence="7">
    <location>
        <begin position="381"/>
        <end position="401"/>
    </location>
</feature>
<feature type="transmembrane region" description="Helical" evidence="7">
    <location>
        <begin position="28"/>
        <end position="49"/>
    </location>
</feature>
<evidence type="ECO:0000313" key="9">
    <source>
        <dbReference type="Proteomes" id="UP000294309"/>
    </source>
</evidence>
<sequence length="460" mass="53780">MTNNLLTYENPLWKAWSKGTGQGDSLSFLYSTFLTIGVFVTLIASVIMLRIRKIPLTEVMNATYIVIIAGVLGGSIFGKLGTGVPFYKFFYIWEAGMSFFGAFLCGFVGGFVFLYNKKDNKKVSIWVYADCIVPNVLLGQAIGRWGNLFNHEILGRTTSVEKLQWLPSWIWQRLFYYVDPSTGKETSELVYKEPLFMYEMIATLISWFLIVFVINNLGKWFSKKPWKLDPHAFPVKKAVRYDEIKVIDTYIDIKYKQKFINGEELYKMSKRQAWLKAYFAYQADLTKSDQAQKIIDDHTNIYLKALDKFKNFKNIFKENQKKLQIKMKNNKITKEEFKIQIKDLKTQFKDDTKDLRIKKSRFKSFLTLDSKKLYELNNPNNYFVINCGVATSSYIIFYAIIRLVLDSFRTSYELAFKWSPVFNYMSIVGILILGVISLVIAQFIAPKKWREEGWLYEKSY</sequence>
<evidence type="ECO:0000313" key="8">
    <source>
        <dbReference type="EMBL" id="QBQ07291.1"/>
    </source>
</evidence>
<feature type="transmembrane region" description="Helical" evidence="7">
    <location>
        <begin position="61"/>
        <end position="78"/>
    </location>
</feature>
<proteinExistence type="inferred from homology"/>
<keyword evidence="6 7" id="KW-0472">Membrane</keyword>
<dbReference type="PANTHER" id="PTHR30589">
    <property type="entry name" value="PROLIPOPROTEIN DIACYLGLYCERYL TRANSFERASE"/>
    <property type="match status" value="1"/>
</dbReference>
<keyword evidence="5 7" id="KW-1133">Transmembrane helix</keyword>
<dbReference type="GO" id="GO:0008961">
    <property type="term" value="F:phosphatidylglycerol-prolipoprotein diacylglyceryl transferase activity"/>
    <property type="evidence" value="ECO:0007669"/>
    <property type="project" value="InterPro"/>
</dbReference>
<dbReference type="OrthoDB" id="871140at2"/>
<feature type="transmembrane region" description="Helical" evidence="7">
    <location>
        <begin position="90"/>
        <end position="113"/>
    </location>
</feature>
<evidence type="ECO:0000256" key="4">
    <source>
        <dbReference type="ARBA" id="ARBA00022692"/>
    </source>
</evidence>
<protein>
    <submittedName>
        <fullName evidence="8">Prolipoprotein diacylglyceryl transferase</fullName>
    </submittedName>
</protein>
<dbReference type="Pfam" id="PF01790">
    <property type="entry name" value="LGT"/>
    <property type="match status" value="1"/>
</dbReference>
<dbReference type="RefSeq" id="WP_134297093.1">
    <property type="nucleotide sequence ID" value="NZ_CP038013.1"/>
</dbReference>
<keyword evidence="3 8" id="KW-0808">Transferase</keyword>
<keyword evidence="2" id="KW-1003">Cell membrane</keyword>
<evidence type="ECO:0000256" key="6">
    <source>
        <dbReference type="ARBA" id="ARBA00023136"/>
    </source>
</evidence>
<accession>A0A4P7AGS3</accession>
<reference evidence="8 9" key="1">
    <citation type="submission" date="2019-03" db="EMBL/GenBank/DDBJ databases">
        <title>Complete genome sequence of Spiroplasma gladiatoris TG-1 (DSM 22552).</title>
        <authorList>
            <person name="Lin Y.-C."/>
            <person name="Chou L."/>
            <person name="Kuo C.-H."/>
        </authorList>
    </citation>
    <scope>NUCLEOTIDE SEQUENCE [LARGE SCALE GENOMIC DNA]</scope>
    <source>
        <strain evidence="8 9">TG-1</strain>
    </source>
</reference>
<dbReference type="EMBL" id="CP038013">
    <property type="protein sequence ID" value="QBQ07291.1"/>
    <property type="molecule type" value="Genomic_DNA"/>
</dbReference>